<evidence type="ECO:0000313" key="3">
    <source>
        <dbReference type="Proteomes" id="UP000626844"/>
    </source>
</evidence>
<gene>
    <name evidence="2" type="ORF">IC621_09885</name>
</gene>
<keyword evidence="1" id="KW-0812">Transmembrane</keyword>
<dbReference type="Proteomes" id="UP000626844">
    <property type="component" value="Unassembled WGS sequence"/>
</dbReference>
<keyword evidence="1" id="KW-1133">Transmembrane helix</keyword>
<dbReference type="EMBL" id="JACXAI010000010">
    <property type="protein sequence ID" value="MBD1380539.1"/>
    <property type="molecule type" value="Genomic_DNA"/>
</dbReference>
<comment type="caution">
    <text evidence="2">The sequence shown here is derived from an EMBL/GenBank/DDBJ whole genome shotgun (WGS) entry which is preliminary data.</text>
</comment>
<dbReference type="AlphaFoldDB" id="A0A926S105"/>
<keyword evidence="3" id="KW-1185">Reference proteome</keyword>
<evidence type="ECO:0000256" key="1">
    <source>
        <dbReference type="SAM" id="Phobius"/>
    </source>
</evidence>
<feature type="transmembrane region" description="Helical" evidence="1">
    <location>
        <begin position="21"/>
        <end position="42"/>
    </location>
</feature>
<accession>A0A926S105</accession>
<evidence type="ECO:0000313" key="2">
    <source>
        <dbReference type="EMBL" id="MBD1380539.1"/>
    </source>
</evidence>
<proteinExistence type="predicted"/>
<name>A0A926S105_9BACI</name>
<keyword evidence="1" id="KW-0472">Membrane</keyword>
<sequence length="217" mass="25538">MKLLINRFDHWSRNIKIKPKLLITFYFVSFVPLLSSAIFFYFSSSEILKEELGEYMVGTTKQIDQRLGSFIEETNHLTATIHFNESVQNFLEVEDPYNQSTIAESQRLRQFLDTMLYHRSRLLSLYVINDFLSDTWYSDIITKENFRLLPVSQKQFAKGEPSFTFTGRLYYTSEFEERGTVLLNFDPGYLSEMTNSIKLGETGFVFCLQKMEIQQLL</sequence>
<dbReference type="RefSeq" id="WP_191158130.1">
    <property type="nucleotide sequence ID" value="NZ_JACXAI010000010.1"/>
</dbReference>
<organism evidence="2 3">
    <name type="scientific">Metabacillus arenae</name>
    <dbReference type="NCBI Taxonomy" id="2771434"/>
    <lineage>
        <taxon>Bacteria</taxon>
        <taxon>Bacillati</taxon>
        <taxon>Bacillota</taxon>
        <taxon>Bacilli</taxon>
        <taxon>Bacillales</taxon>
        <taxon>Bacillaceae</taxon>
        <taxon>Metabacillus</taxon>
    </lineage>
</organism>
<reference evidence="2" key="1">
    <citation type="submission" date="2020-09" db="EMBL/GenBank/DDBJ databases">
        <title>A novel bacterium of genus Bacillus, isolated from South China Sea.</title>
        <authorList>
            <person name="Huang H."/>
            <person name="Mo K."/>
            <person name="Hu Y."/>
        </authorList>
    </citation>
    <scope>NUCLEOTIDE SEQUENCE</scope>
    <source>
        <strain evidence="2">IB182487</strain>
    </source>
</reference>
<protein>
    <submittedName>
        <fullName evidence="2">Cache domain-containing protein</fullName>
    </submittedName>
</protein>